<reference evidence="1" key="1">
    <citation type="submission" date="2021-04" db="EMBL/GenBank/DDBJ databases">
        <title>Difference and commonality of drug resistance evolution in various bacteria. and drug sensitivity profiles.</title>
        <authorList>
            <person name="Maeda T."/>
            <person name="Shibai A."/>
            <person name="Kawada K."/>
            <person name="Kotani H."/>
            <person name="Tarusawa Y."/>
            <person name="Tanabe K."/>
            <person name="Furusawa C."/>
        </authorList>
    </citation>
    <scope>NUCLEOTIDE SEQUENCE</scope>
    <source>
        <strain evidence="1">JCM 8580</strain>
    </source>
</reference>
<name>A0AA86ISZ5_9ENTR</name>
<sequence>MQKPDSLRQALLNAVPALRSHPDTLRLYVAGGNIAATLAPSLSFEKQYSLNVAITDFNDDIDLLLVPVMAWLRENQPDIMSTDEGRSKGFTFYADINAGRSVNITLNLLLTERTLVKENEAGLYAENLPEPLPAEPVARPMMLYINGELVSQWTE</sequence>
<accession>A0AA86ISZ5</accession>
<proteinExistence type="predicted"/>
<dbReference type="InterPro" id="IPR009678">
    <property type="entry name" value="Phage_tail_completion_R"/>
</dbReference>
<gene>
    <name evidence="1" type="ORF">ENKO_06460</name>
</gene>
<dbReference type="EMBL" id="AP024590">
    <property type="protein sequence ID" value="BCU54052.1"/>
    <property type="molecule type" value="Genomic_DNA"/>
</dbReference>
<dbReference type="AlphaFoldDB" id="A0AA86ISZ5"/>
<protein>
    <submittedName>
        <fullName evidence="1">Tail protein</fullName>
    </submittedName>
</protein>
<organism evidence="1 2">
    <name type="scientific">Enterobacter kobei</name>
    <dbReference type="NCBI Taxonomy" id="208224"/>
    <lineage>
        <taxon>Bacteria</taxon>
        <taxon>Pseudomonadati</taxon>
        <taxon>Pseudomonadota</taxon>
        <taxon>Gammaproteobacteria</taxon>
        <taxon>Enterobacterales</taxon>
        <taxon>Enterobacteriaceae</taxon>
        <taxon>Enterobacter</taxon>
        <taxon>Enterobacter cloacae complex</taxon>
    </lineage>
</organism>
<dbReference type="Proteomes" id="UP000682928">
    <property type="component" value="Chromosome"/>
</dbReference>
<evidence type="ECO:0000313" key="2">
    <source>
        <dbReference type="Proteomes" id="UP000682928"/>
    </source>
</evidence>
<dbReference type="Pfam" id="PF06891">
    <property type="entry name" value="P2_Phage_GpR"/>
    <property type="match status" value="1"/>
</dbReference>
<dbReference type="RefSeq" id="WP_088221782.1">
    <property type="nucleotide sequence ID" value="NZ_AP024590.1"/>
</dbReference>
<evidence type="ECO:0000313" key="1">
    <source>
        <dbReference type="EMBL" id="BCU54052.1"/>
    </source>
</evidence>